<sequence length="356" mass="40818">MLNPLLSQLPEALKAKLDTYVQELQALLPHYELQDPQAKVSFNAQEFIDAHGKVQGNVLDNALGNKQINTQANTQIITTTLIPYHSKTEYFLELYQSPIQEVAAKIGKLCAQGIELITLVVKELPVMRGVHWAIILRNIRNESKCDIDTILDAFTLLVDTHVVYVYPEDWKELMVAHFYDGDKLAELLARTDNKYLFLEMVFDDALSAKHDYQRYLNWSKVNFPHDPDGKDNHLQPNVVKHGRDHYCLGTYVLSVIPDECREPLLKLHNELERGDLLCHLVERVVYTQPAVDLRDDSDPINRLILKYLPRTITQLHKVLELYGLTPDMDFAQANELFTASRIGISTLLKTAKQYLN</sequence>
<keyword evidence="2" id="KW-1185">Reference proteome</keyword>
<accession>A0A3A1YSX4</accession>
<dbReference type="RefSeq" id="WP_119530074.1">
    <property type="nucleotide sequence ID" value="NZ_JBHSSP010000030.1"/>
</dbReference>
<gene>
    <name evidence="1" type="ORF">CKF58_00705</name>
</gene>
<evidence type="ECO:0000313" key="1">
    <source>
        <dbReference type="EMBL" id="RIY40318.1"/>
    </source>
</evidence>
<proteinExistence type="predicted"/>
<dbReference type="AlphaFoldDB" id="A0A3A1YSX4"/>
<comment type="caution">
    <text evidence="1">The sequence shown here is derived from an EMBL/GenBank/DDBJ whole genome shotgun (WGS) entry which is preliminary data.</text>
</comment>
<reference evidence="1 2" key="1">
    <citation type="submission" date="2017-08" db="EMBL/GenBank/DDBJ databases">
        <title>Reclassification of Bisgaard taxon 37 and 44.</title>
        <authorList>
            <person name="Christensen H."/>
        </authorList>
    </citation>
    <scope>NUCLEOTIDE SEQUENCE [LARGE SCALE GENOMIC DNA]</scope>
    <source>
        <strain evidence="1 2">111</strain>
    </source>
</reference>
<evidence type="ECO:0000313" key="2">
    <source>
        <dbReference type="Proteomes" id="UP000265916"/>
    </source>
</evidence>
<dbReference type="Proteomes" id="UP000265916">
    <property type="component" value="Unassembled WGS sequence"/>
</dbReference>
<name>A0A3A1YSX4_9GAMM</name>
<dbReference type="EMBL" id="NRJG01000012">
    <property type="protein sequence ID" value="RIY40318.1"/>
    <property type="molecule type" value="Genomic_DNA"/>
</dbReference>
<protein>
    <submittedName>
        <fullName evidence="1">Uncharacterized protein</fullName>
    </submittedName>
</protein>
<organism evidence="1 2">
    <name type="scientific">Psittacicella hinzii</name>
    <dbReference type="NCBI Taxonomy" id="2028575"/>
    <lineage>
        <taxon>Bacteria</taxon>
        <taxon>Pseudomonadati</taxon>
        <taxon>Pseudomonadota</taxon>
        <taxon>Gammaproteobacteria</taxon>
        <taxon>Pasteurellales</taxon>
        <taxon>Psittacicellaceae</taxon>
        <taxon>Psittacicella</taxon>
    </lineage>
</organism>